<evidence type="ECO:0000259" key="8">
    <source>
        <dbReference type="Pfam" id="PF04239"/>
    </source>
</evidence>
<keyword evidence="6 7" id="KW-0472">Membrane</keyword>
<evidence type="ECO:0000313" key="10">
    <source>
        <dbReference type="Proteomes" id="UP001139150"/>
    </source>
</evidence>
<name>A0A9X2CP67_9BACI</name>
<evidence type="ECO:0000256" key="3">
    <source>
        <dbReference type="ARBA" id="ARBA00022475"/>
    </source>
</evidence>
<feature type="transmembrane region" description="Helical" evidence="7">
    <location>
        <begin position="60"/>
        <end position="78"/>
    </location>
</feature>
<comment type="similarity">
    <text evidence="2">Belongs to the UPF0702 family.</text>
</comment>
<dbReference type="Gene3D" id="3.30.240.20">
    <property type="entry name" value="bsu07140 like domains"/>
    <property type="match status" value="2"/>
</dbReference>
<comment type="subcellular location">
    <subcellularLocation>
        <location evidence="1">Cell membrane</location>
        <topology evidence="1">Multi-pass membrane protein</topology>
    </subcellularLocation>
</comment>
<keyword evidence="5 7" id="KW-1133">Transmembrane helix</keyword>
<gene>
    <name evidence="9" type="ORF">MF646_01790</name>
</gene>
<dbReference type="Proteomes" id="UP001139150">
    <property type="component" value="Unassembled WGS sequence"/>
</dbReference>
<dbReference type="Pfam" id="PF04239">
    <property type="entry name" value="DUF421"/>
    <property type="match status" value="1"/>
</dbReference>
<evidence type="ECO:0000256" key="4">
    <source>
        <dbReference type="ARBA" id="ARBA00022692"/>
    </source>
</evidence>
<dbReference type="PANTHER" id="PTHR34582">
    <property type="entry name" value="UPF0702 TRANSMEMBRANE PROTEIN YCAP"/>
    <property type="match status" value="1"/>
</dbReference>
<dbReference type="InterPro" id="IPR007353">
    <property type="entry name" value="DUF421"/>
</dbReference>
<evidence type="ECO:0000256" key="5">
    <source>
        <dbReference type="ARBA" id="ARBA00022989"/>
    </source>
</evidence>
<sequence length="237" mass="26679">MLLELANIFGRILTIFPLLLTMTLFMGKRSIGEVPIFDFLIFVTLASVTGADLADPTVSHIHTAFAIVVIGFFQKAIAKLSIKKRKFGKFITFEPTVVIRDGQLLVHNLQSIQYSIDNIFQLLRQKDVFDINEVKIGVIEANGELSVQKKPESSSPSIEDLGIKKKSSGISYPIIIEGDFQEEILTELGVTKESIRLRLHNEGIARTESIFLCTINNEGELHLSYTNKDDKYQRIQH</sequence>
<keyword evidence="3" id="KW-1003">Cell membrane</keyword>
<feature type="domain" description="YetF C-terminal" evidence="8">
    <location>
        <begin position="83"/>
        <end position="215"/>
    </location>
</feature>
<feature type="transmembrane region" description="Helical" evidence="7">
    <location>
        <begin position="6"/>
        <end position="27"/>
    </location>
</feature>
<dbReference type="GO" id="GO:0005886">
    <property type="term" value="C:plasma membrane"/>
    <property type="evidence" value="ECO:0007669"/>
    <property type="project" value="UniProtKB-SubCell"/>
</dbReference>
<dbReference type="InterPro" id="IPR023090">
    <property type="entry name" value="UPF0702_alpha/beta_dom_sf"/>
</dbReference>
<evidence type="ECO:0000256" key="6">
    <source>
        <dbReference type="ARBA" id="ARBA00023136"/>
    </source>
</evidence>
<feature type="transmembrane region" description="Helical" evidence="7">
    <location>
        <begin position="34"/>
        <end position="54"/>
    </location>
</feature>
<comment type="caution">
    <text evidence="9">The sequence shown here is derived from an EMBL/GenBank/DDBJ whole genome shotgun (WGS) entry which is preliminary data.</text>
</comment>
<dbReference type="RefSeq" id="WP_250094780.1">
    <property type="nucleotide sequence ID" value="NZ_JAKRYL010000002.1"/>
</dbReference>
<dbReference type="EMBL" id="JAKRYL010000002">
    <property type="protein sequence ID" value="MCL7745842.1"/>
    <property type="molecule type" value="Genomic_DNA"/>
</dbReference>
<organism evidence="9 10">
    <name type="scientific">Halalkalibacter alkaliphilus</name>
    <dbReference type="NCBI Taxonomy" id="2917993"/>
    <lineage>
        <taxon>Bacteria</taxon>
        <taxon>Bacillati</taxon>
        <taxon>Bacillota</taxon>
        <taxon>Bacilli</taxon>
        <taxon>Bacillales</taxon>
        <taxon>Bacillaceae</taxon>
        <taxon>Halalkalibacter</taxon>
    </lineage>
</organism>
<reference evidence="9" key="1">
    <citation type="submission" date="2022-02" db="EMBL/GenBank/DDBJ databases">
        <title>Halalkalibacter sp. nov. isolated from Lonar Lake, India.</title>
        <authorList>
            <person name="Joshi A."/>
            <person name="Thite S."/>
            <person name="Lodha T."/>
        </authorList>
    </citation>
    <scope>NUCLEOTIDE SEQUENCE</scope>
    <source>
        <strain evidence="9">MEB205</strain>
    </source>
</reference>
<dbReference type="PANTHER" id="PTHR34582:SF6">
    <property type="entry name" value="UPF0702 TRANSMEMBRANE PROTEIN YCAP"/>
    <property type="match status" value="1"/>
</dbReference>
<keyword evidence="4 7" id="KW-0812">Transmembrane</keyword>
<evidence type="ECO:0000256" key="1">
    <source>
        <dbReference type="ARBA" id="ARBA00004651"/>
    </source>
</evidence>
<proteinExistence type="inferred from homology"/>
<keyword evidence="10" id="KW-1185">Reference proteome</keyword>
<evidence type="ECO:0000256" key="2">
    <source>
        <dbReference type="ARBA" id="ARBA00006448"/>
    </source>
</evidence>
<dbReference type="AlphaFoldDB" id="A0A9X2CP67"/>
<accession>A0A9X2CP67</accession>
<protein>
    <submittedName>
        <fullName evidence="9">DUF421 domain-containing protein</fullName>
    </submittedName>
</protein>
<evidence type="ECO:0000313" key="9">
    <source>
        <dbReference type="EMBL" id="MCL7745842.1"/>
    </source>
</evidence>
<evidence type="ECO:0000256" key="7">
    <source>
        <dbReference type="SAM" id="Phobius"/>
    </source>
</evidence>